<feature type="compositionally biased region" description="Basic and acidic residues" evidence="5">
    <location>
        <begin position="123"/>
        <end position="146"/>
    </location>
</feature>
<reference evidence="7" key="2">
    <citation type="journal article" date="2018" name="Environ. Sci. Technol.">
        <title>The Toxicogenome of Hyalella azteca: A Model for Sediment Ecotoxicology and Evolutionary Toxicology.</title>
        <authorList>
            <person name="Poynton H.C."/>
            <person name="Hasenbein S."/>
            <person name="Benoit J.B."/>
            <person name="Sepulveda M.S."/>
            <person name="Poelchau M.F."/>
            <person name="Hughes D.S.T."/>
            <person name="Murali S.C."/>
            <person name="Chen S."/>
            <person name="Glastad K.M."/>
            <person name="Goodisman M.A.D."/>
            <person name="Werren J.H."/>
            <person name="Vineis J.H."/>
            <person name="Bowen J.L."/>
            <person name="Friedrich M."/>
            <person name="Jones J."/>
            <person name="Robertson H.M."/>
            <person name="Feyereisen R."/>
            <person name="Mechler-Hickson A."/>
            <person name="Mathers N."/>
            <person name="Lee C.E."/>
            <person name="Colbourne J.K."/>
            <person name="Biales A."/>
            <person name="Johnston J.S."/>
            <person name="Wellborn G.A."/>
            <person name="Rosendale A.J."/>
            <person name="Cridge A.G."/>
            <person name="Munoz-Torres M.C."/>
            <person name="Bain P.A."/>
            <person name="Manny A.R."/>
            <person name="Major K.M."/>
            <person name="Lambert F.N."/>
            <person name="Vulpe C.D."/>
            <person name="Tuck P."/>
            <person name="Blalock B.J."/>
            <person name="Lin Y.Y."/>
            <person name="Smith M.E."/>
            <person name="Ochoa-Acuna H."/>
            <person name="Chen M.M."/>
            <person name="Childers C.P."/>
            <person name="Qu J."/>
            <person name="Dugan S."/>
            <person name="Lee S.L."/>
            <person name="Chao H."/>
            <person name="Dinh H."/>
            <person name="Han Y."/>
            <person name="Doddapaneni H."/>
            <person name="Worley K.C."/>
            <person name="Muzny D.M."/>
            <person name="Gibbs R.A."/>
            <person name="Richards S."/>
        </authorList>
    </citation>
    <scope>NUCLEOTIDE SEQUENCE</scope>
    <source>
        <strain evidence="7">HAZT.00-mixed</strain>
        <tissue evidence="7">Whole organism</tissue>
    </source>
</reference>
<name>A0A6A0GR87_HYAAZ</name>
<dbReference type="Proteomes" id="UP000711488">
    <property type="component" value="Unassembled WGS sequence"/>
</dbReference>
<proteinExistence type="predicted"/>
<dbReference type="GO" id="GO:0005634">
    <property type="term" value="C:nucleus"/>
    <property type="evidence" value="ECO:0007669"/>
    <property type="project" value="UniProtKB-SubCell"/>
</dbReference>
<evidence type="ECO:0000256" key="1">
    <source>
        <dbReference type="ARBA" id="ARBA00004123"/>
    </source>
</evidence>
<keyword evidence="3" id="KW-0234">DNA repair</keyword>
<feature type="compositionally biased region" description="Polar residues" evidence="5">
    <location>
        <begin position="219"/>
        <end position="232"/>
    </location>
</feature>
<feature type="compositionally biased region" description="Polar residues" evidence="5">
    <location>
        <begin position="191"/>
        <end position="208"/>
    </location>
</feature>
<feature type="compositionally biased region" description="Basic residues" evidence="5">
    <location>
        <begin position="67"/>
        <end position="80"/>
    </location>
</feature>
<comment type="subcellular location">
    <subcellularLocation>
        <location evidence="1">Nucleus</location>
    </subcellularLocation>
</comment>
<keyword evidence="2" id="KW-0227">DNA damage</keyword>
<dbReference type="PANTHER" id="PTHR15272:SF0">
    <property type="entry name" value="CHROMATIN ASSEMBLY FACTOR 1 SUBUNIT A"/>
    <property type="match status" value="1"/>
</dbReference>
<dbReference type="GO" id="GO:0006281">
    <property type="term" value="P:DNA repair"/>
    <property type="evidence" value="ECO:0007669"/>
    <property type="project" value="UniProtKB-KW"/>
</dbReference>
<feature type="region of interest" description="Disordered" evidence="5">
    <location>
        <begin position="303"/>
        <end position="374"/>
    </location>
</feature>
<evidence type="ECO:0000256" key="5">
    <source>
        <dbReference type="SAM" id="MobiDB-lite"/>
    </source>
</evidence>
<reference evidence="7" key="3">
    <citation type="submission" date="2019-06" db="EMBL/GenBank/DDBJ databases">
        <authorList>
            <person name="Poynton C."/>
            <person name="Hasenbein S."/>
            <person name="Benoit J.B."/>
            <person name="Sepulveda M.S."/>
            <person name="Poelchau M.F."/>
            <person name="Murali S.C."/>
            <person name="Chen S."/>
            <person name="Glastad K.M."/>
            <person name="Werren J.H."/>
            <person name="Vineis J.H."/>
            <person name="Bowen J.L."/>
            <person name="Friedrich M."/>
            <person name="Jones J."/>
            <person name="Robertson H.M."/>
            <person name="Feyereisen R."/>
            <person name="Mechler-Hickson A."/>
            <person name="Mathers N."/>
            <person name="Lee C.E."/>
            <person name="Colbourne J.K."/>
            <person name="Biales A."/>
            <person name="Johnston J.S."/>
            <person name="Wellborn G.A."/>
            <person name="Rosendale A.J."/>
            <person name="Cridge A.G."/>
            <person name="Munoz-Torres M.C."/>
            <person name="Bain P.A."/>
            <person name="Manny A.R."/>
            <person name="Major K.M."/>
            <person name="Lambert F.N."/>
            <person name="Vulpe C.D."/>
            <person name="Tuck P."/>
            <person name="Blalock B.J."/>
            <person name="Lin Y.-Y."/>
            <person name="Smith M.E."/>
            <person name="Ochoa-Acuna H."/>
            <person name="Chen M.-J.M."/>
            <person name="Childers C.P."/>
            <person name="Qu J."/>
            <person name="Dugan S."/>
            <person name="Lee S.L."/>
            <person name="Chao H."/>
            <person name="Dinh H."/>
            <person name="Han Y."/>
            <person name="Doddapaneni H."/>
            <person name="Worley K.C."/>
            <person name="Muzny D.M."/>
            <person name="Gibbs R.A."/>
            <person name="Richards S."/>
        </authorList>
    </citation>
    <scope>NUCLEOTIDE SEQUENCE</scope>
    <source>
        <strain evidence="7">HAZT.00-mixed</strain>
        <tissue evidence="7">Whole organism</tissue>
    </source>
</reference>
<feature type="region of interest" description="Disordered" evidence="5">
    <location>
        <begin position="522"/>
        <end position="552"/>
    </location>
</feature>
<evidence type="ECO:0000313" key="7">
    <source>
        <dbReference type="EMBL" id="KAA0183380.1"/>
    </source>
</evidence>
<feature type="region of interest" description="Disordered" evidence="5">
    <location>
        <begin position="121"/>
        <end position="253"/>
    </location>
</feature>
<keyword evidence="4" id="KW-0539">Nucleus</keyword>
<organism evidence="7">
    <name type="scientific">Hyalella azteca</name>
    <name type="common">Amphipod</name>
    <dbReference type="NCBI Taxonomy" id="294128"/>
    <lineage>
        <taxon>Eukaryota</taxon>
        <taxon>Metazoa</taxon>
        <taxon>Ecdysozoa</taxon>
        <taxon>Arthropoda</taxon>
        <taxon>Crustacea</taxon>
        <taxon>Multicrustacea</taxon>
        <taxon>Malacostraca</taxon>
        <taxon>Eumalacostraca</taxon>
        <taxon>Peracarida</taxon>
        <taxon>Amphipoda</taxon>
        <taxon>Senticaudata</taxon>
        <taxon>Talitrida</taxon>
        <taxon>Talitroidea</taxon>
        <taxon>Hyalellidae</taxon>
        <taxon>Hyalella</taxon>
    </lineage>
</organism>
<feature type="compositionally biased region" description="Basic and acidic residues" evidence="5">
    <location>
        <begin position="303"/>
        <end position="340"/>
    </location>
</feature>
<accession>A0A6A0GR87</accession>
<dbReference type="GO" id="GO:0006334">
    <property type="term" value="P:nucleosome assembly"/>
    <property type="evidence" value="ECO:0007669"/>
    <property type="project" value="TreeGrafter"/>
</dbReference>
<feature type="compositionally biased region" description="Basic and acidic residues" evidence="5">
    <location>
        <begin position="159"/>
        <end position="168"/>
    </location>
</feature>
<comment type="caution">
    <text evidence="7">The sequence shown here is derived from an EMBL/GenBank/DDBJ whole genome shotgun (WGS) entry which is preliminary data.</text>
</comment>
<protein>
    <recommendedName>
        <fullName evidence="6">Chromatin assembly factor 1 subunit A dimerization domain-containing protein</fullName>
    </recommendedName>
</protein>
<dbReference type="PANTHER" id="PTHR15272">
    <property type="entry name" value="CHROMATIN ASSEMBLY FACTOR 1 SUBUNIT A CAF-1 SUBUNIT A"/>
    <property type="match status" value="1"/>
</dbReference>
<dbReference type="OrthoDB" id="79480at2759"/>
<feature type="region of interest" description="Disordered" evidence="5">
    <location>
        <begin position="569"/>
        <end position="592"/>
    </location>
</feature>
<evidence type="ECO:0000256" key="4">
    <source>
        <dbReference type="ARBA" id="ARBA00023242"/>
    </source>
</evidence>
<reference evidence="7" key="1">
    <citation type="submission" date="2014-08" db="EMBL/GenBank/DDBJ databases">
        <authorList>
            <person name="Murali S."/>
            <person name="Richards S."/>
            <person name="Bandaranaike D."/>
            <person name="Bellair M."/>
            <person name="Blankenburg K."/>
            <person name="Chao H."/>
            <person name="Dinh H."/>
            <person name="Doddapaneni H."/>
            <person name="Dugan-Rocha S."/>
            <person name="Elkadiri S."/>
            <person name="Gnanaolivu R."/>
            <person name="Hughes D."/>
            <person name="Lee S."/>
            <person name="Li M."/>
            <person name="Ming W."/>
            <person name="Munidasa M."/>
            <person name="Muniz J."/>
            <person name="Nguyen L."/>
            <person name="Osuji N."/>
            <person name="Pu L.-L."/>
            <person name="Puazo M."/>
            <person name="Skinner E."/>
            <person name="Qu C."/>
            <person name="Quiroz J."/>
            <person name="Raj R."/>
            <person name="Weissenberger G."/>
            <person name="Xin Y."/>
            <person name="Zou X."/>
            <person name="Han Y."/>
            <person name="Worley K."/>
            <person name="Muzny D."/>
            <person name="Gibbs R."/>
        </authorList>
    </citation>
    <scope>NUCLEOTIDE SEQUENCE</scope>
    <source>
        <strain evidence="7">HAZT.00-mixed</strain>
        <tissue evidence="7">Whole organism</tissue>
    </source>
</reference>
<sequence>MSSNWVYFISARLSFVRLPGKSPRDSHVTTAIAAKGKGTKPRSVSPAKIRKKRQRSGPSTQADQPKPKKAGRVVPIRRKCASSDEDKSKLNPLNKKCKPVTEEEKIEPASLSLLQKFVCKKPTHQDEVSTSDETYKGKDNSERHGNDSAIDVAGDDEDIKCPAKKDSSDSNVTAKAKNKSKSPPCMEKESTAASMSDTNSTNESSSASLPEDSDEPASPSRSKNVVGTQADATSRKMITPARKTVQDNEGCAEAATPKTCKNKLTPKAAAKLAEKKLREEQRLKEHEEKLKEKAKKVAERLKLKEEKRMEIEKQRLEKEEQKKKKQEEQEIKNREKEEKRKKVAEKFANFFKTGKEEPAQKTVEARDNSGPFQQMQVCRNTALAPTQRTRLSDDARAFLDDLLGATPGDALTTYLDALRSGEHKPMTCAATPPAVIIQDSKDDCVIIEQEPEDDDDEDGSDFASEDMVVCREKNIKDAKNHRGKLLKFCENRRPAYWGTWTKKPAAVGPRKPFAKEEIFDYEYDSDDDWEEEEENGESLSDSEGEKEDGEDEQYEVDNDFFVPHGYLSDDEGQDDKLDGSEDNTAEEDGAHNDAPALIDNKVSAINIVCYFTFLMITLHSPLFVDEEKLKAKQAEFEKELKKQTKQLKPRVLGCLWLHEEEQSSGADIKCSTPFLF</sequence>
<evidence type="ECO:0000259" key="6">
    <source>
        <dbReference type="Pfam" id="PF12253"/>
    </source>
</evidence>
<dbReference type="AlphaFoldDB" id="A0A6A0GR87"/>
<dbReference type="InterPro" id="IPR022043">
    <property type="entry name" value="CAF1A_DD"/>
</dbReference>
<dbReference type="Pfam" id="PF12253">
    <property type="entry name" value="CAF1A_dimeriz"/>
    <property type="match status" value="1"/>
</dbReference>
<gene>
    <name evidence="7" type="ORF">HAZT_HAZT002000</name>
</gene>
<dbReference type="EMBL" id="JQDR03017794">
    <property type="protein sequence ID" value="KAA0183380.1"/>
    <property type="molecule type" value="Genomic_DNA"/>
</dbReference>
<evidence type="ECO:0000256" key="3">
    <source>
        <dbReference type="ARBA" id="ARBA00023204"/>
    </source>
</evidence>
<feature type="compositionally biased region" description="Basic and acidic residues" evidence="5">
    <location>
        <begin position="353"/>
        <end position="367"/>
    </location>
</feature>
<feature type="domain" description="Chromatin assembly factor 1 subunit A dimerization" evidence="6">
    <location>
        <begin position="484"/>
        <end position="553"/>
    </location>
</feature>
<feature type="region of interest" description="Disordered" evidence="5">
    <location>
        <begin position="19"/>
        <end position="105"/>
    </location>
</feature>
<dbReference type="GO" id="GO:0033186">
    <property type="term" value="C:CAF-1 complex"/>
    <property type="evidence" value="ECO:0007669"/>
    <property type="project" value="TreeGrafter"/>
</dbReference>
<evidence type="ECO:0000256" key="2">
    <source>
        <dbReference type="ARBA" id="ARBA00022763"/>
    </source>
</evidence>